<dbReference type="EMBL" id="JAVXUP010001282">
    <property type="protein sequence ID" value="KAK3013636.1"/>
    <property type="molecule type" value="Genomic_DNA"/>
</dbReference>
<evidence type="ECO:0008006" key="4">
    <source>
        <dbReference type="Google" id="ProtNLM"/>
    </source>
</evidence>
<name>A0AA89AW19_9ASTE</name>
<dbReference type="GO" id="GO:0005634">
    <property type="term" value="C:nucleus"/>
    <property type="evidence" value="ECO:0007669"/>
    <property type="project" value="TreeGrafter"/>
</dbReference>
<proteinExistence type="predicted"/>
<comment type="caution">
    <text evidence="2">The sequence shown here is derived from an EMBL/GenBank/DDBJ whole genome shotgun (WGS) entry which is preliminary data.</text>
</comment>
<accession>A0AA89AW19</accession>
<evidence type="ECO:0000313" key="2">
    <source>
        <dbReference type="EMBL" id="KAK3013636.1"/>
    </source>
</evidence>
<keyword evidence="3" id="KW-1185">Reference proteome</keyword>
<dbReference type="InterPro" id="IPR019370">
    <property type="entry name" value="E2F-assoc_phosphoprotein"/>
</dbReference>
<dbReference type="PANTHER" id="PTHR15967:SF0">
    <property type="entry name" value="E2F-ASSOCIATED PHOSPHOPROTEIN"/>
    <property type="match status" value="1"/>
</dbReference>
<evidence type="ECO:0000256" key="1">
    <source>
        <dbReference type="SAM" id="MobiDB-lite"/>
    </source>
</evidence>
<dbReference type="Pfam" id="PF10238">
    <property type="entry name" value="Eapp_C"/>
    <property type="match status" value="1"/>
</dbReference>
<sequence>MNPEGGESPSDTQQTLSDDELISRSIKPEFYDPDLDEKDELWIQKRRKGQYSDAVLSCPACFTILCLECQRWNYVDFADVVYCAHDGGSPFSEKHASGFLLLCGTGQCKAVNHGMATPCGIDSSAI</sequence>
<feature type="region of interest" description="Disordered" evidence="1">
    <location>
        <begin position="1"/>
        <end position="26"/>
    </location>
</feature>
<gene>
    <name evidence="2" type="ORF">RJ639_009252</name>
</gene>
<dbReference type="PANTHER" id="PTHR15967">
    <property type="entry name" value="E2F-ASSOCIATED PHOSPHOPROTEIN"/>
    <property type="match status" value="1"/>
</dbReference>
<organism evidence="2 3">
    <name type="scientific">Escallonia herrerae</name>
    <dbReference type="NCBI Taxonomy" id="1293975"/>
    <lineage>
        <taxon>Eukaryota</taxon>
        <taxon>Viridiplantae</taxon>
        <taxon>Streptophyta</taxon>
        <taxon>Embryophyta</taxon>
        <taxon>Tracheophyta</taxon>
        <taxon>Spermatophyta</taxon>
        <taxon>Magnoliopsida</taxon>
        <taxon>eudicotyledons</taxon>
        <taxon>Gunneridae</taxon>
        <taxon>Pentapetalae</taxon>
        <taxon>asterids</taxon>
        <taxon>campanulids</taxon>
        <taxon>Escalloniales</taxon>
        <taxon>Escalloniaceae</taxon>
        <taxon>Escallonia</taxon>
    </lineage>
</organism>
<evidence type="ECO:0000313" key="3">
    <source>
        <dbReference type="Proteomes" id="UP001188597"/>
    </source>
</evidence>
<dbReference type="AlphaFoldDB" id="A0AA89AW19"/>
<protein>
    <recommendedName>
        <fullName evidence="4">E2F-associated phosphoprotein</fullName>
    </recommendedName>
</protein>
<reference evidence="2" key="1">
    <citation type="submission" date="2022-12" db="EMBL/GenBank/DDBJ databases">
        <title>Draft genome assemblies for two species of Escallonia (Escalloniales).</title>
        <authorList>
            <person name="Chanderbali A."/>
            <person name="Dervinis C."/>
            <person name="Anghel I."/>
            <person name="Soltis D."/>
            <person name="Soltis P."/>
            <person name="Zapata F."/>
        </authorList>
    </citation>
    <scope>NUCLEOTIDE SEQUENCE</scope>
    <source>
        <strain evidence="2">UCBG64.0493</strain>
        <tissue evidence="2">Leaf</tissue>
    </source>
</reference>
<dbReference type="Proteomes" id="UP001188597">
    <property type="component" value="Unassembled WGS sequence"/>
</dbReference>